<dbReference type="EC" id="3.2.1.1" evidence="2"/>
<protein>
    <submittedName>
        <fullName evidence="2">Alpha-amylase</fullName>
        <ecNumber evidence="2">3.2.1.1</ecNumber>
    </submittedName>
</protein>
<dbReference type="InterPro" id="IPR036439">
    <property type="entry name" value="Dockerin_dom_sf"/>
</dbReference>
<dbReference type="GO" id="GO:0000272">
    <property type="term" value="P:polysaccharide catabolic process"/>
    <property type="evidence" value="ECO:0007669"/>
    <property type="project" value="InterPro"/>
</dbReference>
<dbReference type="CDD" id="cd14256">
    <property type="entry name" value="Dockerin_I"/>
    <property type="match status" value="1"/>
</dbReference>
<dbReference type="SUPFAM" id="SSF63446">
    <property type="entry name" value="Type I dockerin domain"/>
    <property type="match status" value="1"/>
</dbReference>
<dbReference type="PROSITE" id="PS51766">
    <property type="entry name" value="DOCKERIN"/>
    <property type="match status" value="1"/>
</dbReference>
<dbReference type="InterPro" id="IPR017853">
    <property type="entry name" value="GH"/>
</dbReference>
<dbReference type="Gene3D" id="3.20.20.80">
    <property type="entry name" value="Glycosidases"/>
    <property type="match status" value="2"/>
</dbReference>
<dbReference type="InterPro" id="IPR006047">
    <property type="entry name" value="GH13_cat_dom"/>
</dbReference>
<dbReference type="Proteomes" id="UP000316426">
    <property type="component" value="Chromosome"/>
</dbReference>
<dbReference type="GO" id="GO:0004556">
    <property type="term" value="F:alpha-amylase activity"/>
    <property type="evidence" value="ECO:0007669"/>
    <property type="project" value="UniProtKB-EC"/>
</dbReference>
<keyword evidence="3" id="KW-1185">Reference proteome</keyword>
<dbReference type="SUPFAM" id="SSF51445">
    <property type="entry name" value="(Trans)glycosidases"/>
    <property type="match status" value="1"/>
</dbReference>
<dbReference type="PANTHER" id="PTHR43447">
    <property type="entry name" value="ALPHA-AMYLASE"/>
    <property type="match status" value="1"/>
</dbReference>
<dbReference type="EMBL" id="CP036349">
    <property type="protein sequence ID" value="QDV74191.1"/>
    <property type="molecule type" value="Genomic_DNA"/>
</dbReference>
<dbReference type="RefSeq" id="WP_145112381.1">
    <property type="nucleotide sequence ID" value="NZ_CP036349.1"/>
</dbReference>
<evidence type="ECO:0000313" key="3">
    <source>
        <dbReference type="Proteomes" id="UP000316426"/>
    </source>
</evidence>
<organism evidence="2 3">
    <name type="scientific">Botrimarina mediterranea</name>
    <dbReference type="NCBI Taxonomy" id="2528022"/>
    <lineage>
        <taxon>Bacteria</taxon>
        <taxon>Pseudomonadati</taxon>
        <taxon>Planctomycetota</taxon>
        <taxon>Planctomycetia</taxon>
        <taxon>Pirellulales</taxon>
        <taxon>Lacipirellulaceae</taxon>
        <taxon>Botrimarina</taxon>
    </lineage>
</organism>
<accession>A0A518K8S5</accession>
<reference evidence="2 3" key="1">
    <citation type="submission" date="2019-02" db="EMBL/GenBank/DDBJ databases">
        <title>Deep-cultivation of Planctomycetes and their phenomic and genomic characterization uncovers novel biology.</title>
        <authorList>
            <person name="Wiegand S."/>
            <person name="Jogler M."/>
            <person name="Boedeker C."/>
            <person name="Pinto D."/>
            <person name="Vollmers J."/>
            <person name="Rivas-Marin E."/>
            <person name="Kohn T."/>
            <person name="Peeters S.H."/>
            <person name="Heuer A."/>
            <person name="Rast P."/>
            <person name="Oberbeckmann S."/>
            <person name="Bunk B."/>
            <person name="Jeske O."/>
            <person name="Meyerdierks A."/>
            <person name="Storesund J.E."/>
            <person name="Kallscheuer N."/>
            <person name="Luecker S."/>
            <person name="Lage O.M."/>
            <person name="Pohl T."/>
            <person name="Merkel B.J."/>
            <person name="Hornburger P."/>
            <person name="Mueller R.-W."/>
            <person name="Bruemmer F."/>
            <person name="Labrenz M."/>
            <person name="Spormann A.M."/>
            <person name="Op den Camp H."/>
            <person name="Overmann J."/>
            <person name="Amann R."/>
            <person name="Jetten M.S.M."/>
            <person name="Mascher T."/>
            <person name="Medema M.H."/>
            <person name="Devos D.P."/>
            <person name="Kaster A.-K."/>
            <person name="Ovreas L."/>
            <person name="Rohde M."/>
            <person name="Galperin M.Y."/>
            <person name="Jogler C."/>
        </authorList>
    </citation>
    <scope>NUCLEOTIDE SEQUENCE [LARGE SCALE GENOMIC DNA]</scope>
    <source>
        <strain evidence="2 3">Spa11</strain>
    </source>
</reference>
<dbReference type="SMART" id="SM00642">
    <property type="entry name" value="Aamy"/>
    <property type="match status" value="1"/>
</dbReference>
<feature type="domain" description="Dockerin" evidence="1">
    <location>
        <begin position="846"/>
        <end position="914"/>
    </location>
</feature>
<sequence>MNSTLFNPLSLLRAFGLAVLLGVSSLGGAQSVSSPAILQIYEARWDLIEERMADIHAVGYGRMWVPPPTLSFEGGSQASVGYDVFDRFNLGEPRAETRYGTSEGFRAMVQSAHNAAVAVNPDLIWNHNAFRDRYDTGFVNAGGYPGFAVTLPGDINGDFHDPSASGDIQGRISGLNDIAQEKNHQFIRHPTQVGNPNNIPAGTVFNQPDPNNARLYPDQGLGGINVIDGRGNPTTLYNFNADNPLAGDPVMENAVGLLMRNVRWMIQEYDVDGFRMDAIKHFEAQYLQDFDTASYLAKRTPLLDGSPNHIYTFGEAFDGNKAFLQTFIRRDIDNNNPGIVSGNRDVLDFSLFFALRDNLTSNGLANNWHNIKKAPVDLNDDGLMNGSQGVAFVESHDSTGAALGNVAHAYTLMLPGESIVYMNSDAIPGETFPHAGRNDALGGFHGDAITKLVDIRNSHGRGDFQERWLDDAFNPNGFSNVYVYERLNSAVVGLNSRNDGAIETRNGVQTAFAPGTVLVELTGNATSSTVDPGNAIADTVQVDANGRINVSIPGNAGHGRGYVIYGVAGPQGSLQVTSSSVLEGTTPTSANFGTARTSDVEVVTTPTFTVRLDTAPVSLTNPGGAGTVRDPHADGDRAMLMIDTGIDLNGNGVVDHVTPGSVSYGFEEFQSVNSPGYVWDGAQNVGTGAGHYEQVIDTTQLSEGRHYITARAFRHRDAATGGDGGPAVFNDFRTAIYVDLLPPDSTVESFEPYGASSERDLVVRSIDKTADRVHVFLDLPATMAEEDILAMADANQNRAGYYDRDMFVYGMTGVTSGNHTVTIVTFEETGTTNVQREAGFFTDTNIGRGFGDLNLDGVINAADLTGPAGFELLLYSQNAAFNAAADITGDGLVDNRDLLLLPDYVLSGATDTRVPDRLEQMLLRRADVNQDLVTDLADLEVLEAGLGGDDWLLDLDGNGVVDAADAEVMVTQLALTSPGDFNLDGVVDAADYTVWRDNLGAGLLGDANFDGVADAADLAIWQSSYGEVRRQLSLAGPSLTVPEPSSAAMAFLALAALRDVRIFRSGRAGGLR</sequence>
<keyword evidence="2" id="KW-0326">Glycosidase</keyword>
<keyword evidence="2" id="KW-0378">Hydrolase</keyword>
<proteinExistence type="predicted"/>
<name>A0A518K8S5_9BACT</name>
<evidence type="ECO:0000313" key="2">
    <source>
        <dbReference type="EMBL" id="QDV74191.1"/>
    </source>
</evidence>
<dbReference type="AlphaFoldDB" id="A0A518K8S5"/>
<dbReference type="Gene3D" id="1.10.1330.10">
    <property type="entry name" value="Dockerin domain"/>
    <property type="match status" value="1"/>
</dbReference>
<evidence type="ECO:0000259" key="1">
    <source>
        <dbReference type="PROSITE" id="PS51766"/>
    </source>
</evidence>
<gene>
    <name evidence="2" type="primary">amyS</name>
    <name evidence="2" type="ORF">Spa11_23910</name>
</gene>
<dbReference type="InterPro" id="IPR016134">
    <property type="entry name" value="Dockerin_dom"/>
</dbReference>
<dbReference type="KEGG" id="bmei:Spa11_23910"/>